<dbReference type="InterPro" id="IPR027417">
    <property type="entry name" value="P-loop_NTPase"/>
</dbReference>
<gene>
    <name evidence="1" type="ORF">FOMPIDRAFT_1118731</name>
</gene>
<dbReference type="STRING" id="743788.S8FM26"/>
<protein>
    <submittedName>
        <fullName evidence="1">Uncharacterized protein</fullName>
    </submittedName>
</protein>
<keyword evidence="2" id="KW-1185">Reference proteome</keyword>
<reference evidence="1 2" key="1">
    <citation type="journal article" date="2012" name="Science">
        <title>The Paleozoic origin of enzymatic lignin decomposition reconstructed from 31 fungal genomes.</title>
        <authorList>
            <person name="Floudas D."/>
            <person name="Binder M."/>
            <person name="Riley R."/>
            <person name="Barry K."/>
            <person name="Blanchette R.A."/>
            <person name="Henrissat B."/>
            <person name="Martinez A.T."/>
            <person name="Otillar R."/>
            <person name="Spatafora J.W."/>
            <person name="Yadav J.S."/>
            <person name="Aerts A."/>
            <person name="Benoit I."/>
            <person name="Boyd A."/>
            <person name="Carlson A."/>
            <person name="Copeland A."/>
            <person name="Coutinho P.M."/>
            <person name="de Vries R.P."/>
            <person name="Ferreira P."/>
            <person name="Findley K."/>
            <person name="Foster B."/>
            <person name="Gaskell J."/>
            <person name="Glotzer D."/>
            <person name="Gorecki P."/>
            <person name="Heitman J."/>
            <person name="Hesse C."/>
            <person name="Hori C."/>
            <person name="Igarashi K."/>
            <person name="Jurgens J.A."/>
            <person name="Kallen N."/>
            <person name="Kersten P."/>
            <person name="Kohler A."/>
            <person name="Kuees U."/>
            <person name="Kumar T.K.A."/>
            <person name="Kuo A."/>
            <person name="LaButti K."/>
            <person name="Larrondo L.F."/>
            <person name="Lindquist E."/>
            <person name="Ling A."/>
            <person name="Lombard V."/>
            <person name="Lucas S."/>
            <person name="Lundell T."/>
            <person name="Martin R."/>
            <person name="McLaughlin D.J."/>
            <person name="Morgenstern I."/>
            <person name="Morin E."/>
            <person name="Murat C."/>
            <person name="Nagy L.G."/>
            <person name="Nolan M."/>
            <person name="Ohm R.A."/>
            <person name="Patyshakuliyeva A."/>
            <person name="Rokas A."/>
            <person name="Ruiz-Duenas F.J."/>
            <person name="Sabat G."/>
            <person name="Salamov A."/>
            <person name="Samejima M."/>
            <person name="Schmutz J."/>
            <person name="Slot J.C."/>
            <person name="St John F."/>
            <person name="Stenlid J."/>
            <person name="Sun H."/>
            <person name="Sun S."/>
            <person name="Syed K."/>
            <person name="Tsang A."/>
            <person name="Wiebenga A."/>
            <person name="Young D."/>
            <person name="Pisabarro A."/>
            <person name="Eastwood D.C."/>
            <person name="Martin F."/>
            <person name="Cullen D."/>
            <person name="Grigoriev I.V."/>
            <person name="Hibbett D.S."/>
        </authorList>
    </citation>
    <scope>NUCLEOTIDE SEQUENCE</scope>
    <source>
        <strain evidence="2">FP-58527</strain>
    </source>
</reference>
<proteinExistence type="predicted"/>
<dbReference type="AlphaFoldDB" id="S8FM26"/>
<evidence type="ECO:0000313" key="2">
    <source>
        <dbReference type="Proteomes" id="UP000015241"/>
    </source>
</evidence>
<dbReference type="OrthoDB" id="10261556at2759"/>
<dbReference type="InParanoid" id="S8FM26"/>
<organism evidence="1 2">
    <name type="scientific">Fomitopsis schrenkii</name>
    <name type="common">Brown rot fungus</name>
    <dbReference type="NCBI Taxonomy" id="2126942"/>
    <lineage>
        <taxon>Eukaryota</taxon>
        <taxon>Fungi</taxon>
        <taxon>Dikarya</taxon>
        <taxon>Basidiomycota</taxon>
        <taxon>Agaricomycotina</taxon>
        <taxon>Agaricomycetes</taxon>
        <taxon>Polyporales</taxon>
        <taxon>Fomitopsis</taxon>
    </lineage>
</organism>
<name>S8FM26_FOMSC</name>
<dbReference type="Proteomes" id="UP000015241">
    <property type="component" value="Unassembled WGS sequence"/>
</dbReference>
<sequence length="134" mass="15696">MTNLQVRKNQCTFIRRSNDRPNVYLEVRRIKQNLAEFDDLNFLIPPRSERAPGDPLPKFLVFFDDIGESVRAAEHLRARLHPTEREKIVWFNAQMSDEFREEHLTDMMDGTLYGLFCTDSFGMVCSFSSRETAC</sequence>
<dbReference type="SUPFAM" id="SSF52540">
    <property type="entry name" value="P-loop containing nucleoside triphosphate hydrolases"/>
    <property type="match status" value="1"/>
</dbReference>
<evidence type="ECO:0000313" key="1">
    <source>
        <dbReference type="EMBL" id="EPT02386.1"/>
    </source>
</evidence>
<accession>S8FM26</accession>
<dbReference type="HOGENOM" id="CLU_001103_19_1_1"/>
<dbReference type="EMBL" id="KE504136">
    <property type="protein sequence ID" value="EPT02386.1"/>
    <property type="molecule type" value="Genomic_DNA"/>
</dbReference>
<dbReference type="Gene3D" id="3.40.50.300">
    <property type="entry name" value="P-loop containing nucleotide triphosphate hydrolases"/>
    <property type="match status" value="1"/>
</dbReference>